<dbReference type="PANTHER" id="PTHR31616">
    <property type="entry name" value="TREHALASE"/>
    <property type="match status" value="1"/>
</dbReference>
<dbReference type="Pfam" id="PF00723">
    <property type="entry name" value="Glyco_hydro_15"/>
    <property type="match status" value="1"/>
</dbReference>
<dbReference type="InterPro" id="IPR011613">
    <property type="entry name" value="GH15-like"/>
</dbReference>
<reference evidence="3" key="2">
    <citation type="submission" date="2020-09" db="EMBL/GenBank/DDBJ databases">
        <authorList>
            <person name="Sun Q."/>
            <person name="Zhou Y."/>
        </authorList>
    </citation>
    <scope>NUCLEOTIDE SEQUENCE</scope>
    <source>
        <strain evidence="3">CGMCC 1.12921</strain>
    </source>
</reference>
<organism evidence="3 4">
    <name type="scientific">Aquisalinus flavus</name>
    <dbReference type="NCBI Taxonomy" id="1526572"/>
    <lineage>
        <taxon>Bacteria</taxon>
        <taxon>Pseudomonadati</taxon>
        <taxon>Pseudomonadota</taxon>
        <taxon>Alphaproteobacteria</taxon>
        <taxon>Parvularculales</taxon>
        <taxon>Parvularculaceae</taxon>
        <taxon>Aquisalinus</taxon>
    </lineage>
</organism>
<reference evidence="3" key="1">
    <citation type="journal article" date="2014" name="Int. J. Syst. Evol. Microbiol.">
        <title>Complete genome sequence of Corynebacterium casei LMG S-19264T (=DSM 44701T), isolated from a smear-ripened cheese.</title>
        <authorList>
            <consortium name="US DOE Joint Genome Institute (JGI-PGF)"/>
            <person name="Walter F."/>
            <person name="Albersmeier A."/>
            <person name="Kalinowski J."/>
            <person name="Ruckert C."/>
        </authorList>
    </citation>
    <scope>NUCLEOTIDE SEQUENCE</scope>
    <source>
        <strain evidence="3">CGMCC 1.12921</strain>
    </source>
</reference>
<dbReference type="GO" id="GO:0004553">
    <property type="term" value="F:hydrolase activity, hydrolyzing O-glycosyl compounds"/>
    <property type="evidence" value="ECO:0007669"/>
    <property type="project" value="TreeGrafter"/>
</dbReference>
<evidence type="ECO:0000259" key="1">
    <source>
        <dbReference type="Pfam" id="PF00723"/>
    </source>
</evidence>
<comment type="caution">
    <text evidence="3">The sequence shown here is derived from an EMBL/GenBank/DDBJ whole genome shotgun (WGS) entry which is preliminary data.</text>
</comment>
<proteinExistence type="predicted"/>
<evidence type="ECO:0000313" key="3">
    <source>
        <dbReference type="EMBL" id="GGC96770.1"/>
    </source>
</evidence>
<dbReference type="EMBL" id="BMGH01000001">
    <property type="protein sequence ID" value="GGC96770.1"/>
    <property type="molecule type" value="Genomic_DNA"/>
</dbReference>
<dbReference type="Gene3D" id="1.50.10.10">
    <property type="match status" value="1"/>
</dbReference>
<dbReference type="Proteomes" id="UP000613582">
    <property type="component" value="Unassembled WGS sequence"/>
</dbReference>
<sequence>MNGNAPPVLNKPSLELGMIGNGTIAGLIDEQGAYGWLCLPRLDGKPVFNALLGGGGTFAVELEGFVRSRQYYVRNTAVLCTVLEAEDGSAVEITDFAPRFEARERTFQPMGIVRRLRPLSGTPRIKVRLDPSTGWDDKPMQVTRGVSHVRFASDTLAFRVTTDAAISYVMSGTSFLLDKPLSFICGPDETVSEGVNTLSREWEERTVNYWQNWSRRLAIPFEWQEAVIRAAITLKMCVYEETGGIIAAATSSIPEHEGSSRNWDYRYCWIRDAYFTVTALNRLSSVGTLEIYLRFLRNVVASTKGGHIQPVYGISLEQQLEEQIADALPGYRGHKPVRFGNQAAEHIQHDVYGQVILGASQAFFDTRLRNQAGIAEFRQLEQVGERAWAMHNEPDAGIWEYRTISQVHTSSALMCWAACDRLGKIAAYLGDSARADYWNERATTIRETIYDKAWNDKIKAFTGAYGGEALDASVLLMAEVGFLPKDDPRFAATVDAVDKQLRHGMHVYRYKAPDDFGTPETAFTACTFWHIDALAHIGRKEEAREIFEDLLSMRNKLGLLSEDLDPKTGQLWGNFPQTYSMVGIINSATRLSSRWAESI</sequence>
<dbReference type="InterPro" id="IPR008928">
    <property type="entry name" value="6-hairpin_glycosidase_sf"/>
</dbReference>
<dbReference type="InterPro" id="IPR045582">
    <property type="entry name" value="Trehalase-like_N"/>
</dbReference>
<gene>
    <name evidence="3" type="ORF">GCM10011342_02050</name>
</gene>
<evidence type="ECO:0000313" key="4">
    <source>
        <dbReference type="Proteomes" id="UP000613582"/>
    </source>
</evidence>
<dbReference type="PANTHER" id="PTHR31616:SF0">
    <property type="entry name" value="GLUCAN 1,4-ALPHA-GLUCOSIDASE"/>
    <property type="match status" value="1"/>
</dbReference>
<dbReference type="GO" id="GO:0005975">
    <property type="term" value="P:carbohydrate metabolic process"/>
    <property type="evidence" value="ECO:0007669"/>
    <property type="project" value="InterPro"/>
</dbReference>
<protein>
    <submittedName>
        <fullName evidence="3">Glucoamylase</fullName>
    </submittedName>
</protein>
<name>A0A8J2V4I8_9PROT</name>
<dbReference type="AlphaFoldDB" id="A0A8J2V4I8"/>
<dbReference type="RefSeq" id="WP_188159443.1">
    <property type="nucleotide sequence ID" value="NZ_BMGH01000001.1"/>
</dbReference>
<feature type="domain" description="Trehalase-like N-terminal" evidence="2">
    <location>
        <begin position="16"/>
        <end position="149"/>
    </location>
</feature>
<dbReference type="SUPFAM" id="SSF48208">
    <property type="entry name" value="Six-hairpin glycosidases"/>
    <property type="match status" value="1"/>
</dbReference>
<feature type="domain" description="GH15-like" evidence="1">
    <location>
        <begin position="225"/>
        <end position="587"/>
    </location>
</feature>
<evidence type="ECO:0000259" key="2">
    <source>
        <dbReference type="Pfam" id="PF19291"/>
    </source>
</evidence>
<dbReference type="Pfam" id="PF19291">
    <property type="entry name" value="TREH_N"/>
    <property type="match status" value="1"/>
</dbReference>
<keyword evidence="4" id="KW-1185">Reference proteome</keyword>
<dbReference type="InterPro" id="IPR012341">
    <property type="entry name" value="6hp_glycosidase-like_sf"/>
</dbReference>
<accession>A0A8J2V4I8</accession>